<dbReference type="InterPro" id="IPR002403">
    <property type="entry name" value="Cyt_P450_E_grp-IV"/>
</dbReference>
<dbReference type="Proteomes" id="UP001168821">
    <property type="component" value="Unassembled WGS sequence"/>
</dbReference>
<dbReference type="GO" id="GO:0004497">
    <property type="term" value="F:monooxygenase activity"/>
    <property type="evidence" value="ECO:0007669"/>
    <property type="project" value="UniProtKB-KW"/>
</dbReference>
<keyword evidence="9" id="KW-0492">Microsome</keyword>
<dbReference type="PROSITE" id="PS00086">
    <property type="entry name" value="CYTOCHROME_P450"/>
    <property type="match status" value="1"/>
</dbReference>
<dbReference type="Pfam" id="PF00067">
    <property type="entry name" value="p450"/>
    <property type="match status" value="1"/>
</dbReference>
<feature type="binding site" description="axial binding residue" evidence="14">
    <location>
        <position position="456"/>
    </location>
    <ligand>
        <name>heme</name>
        <dbReference type="ChEBI" id="CHEBI:30413"/>
    </ligand>
    <ligandPart>
        <name>Fe</name>
        <dbReference type="ChEBI" id="CHEBI:18248"/>
    </ligandPart>
</feature>
<dbReference type="GO" id="GO:0005789">
    <property type="term" value="C:endoplasmic reticulum membrane"/>
    <property type="evidence" value="ECO:0007669"/>
    <property type="project" value="UniProtKB-SubCell"/>
</dbReference>
<dbReference type="GO" id="GO:0020037">
    <property type="term" value="F:heme binding"/>
    <property type="evidence" value="ECO:0007669"/>
    <property type="project" value="InterPro"/>
</dbReference>
<evidence type="ECO:0000313" key="18">
    <source>
        <dbReference type="Proteomes" id="UP001168821"/>
    </source>
</evidence>
<evidence type="ECO:0000256" key="3">
    <source>
        <dbReference type="ARBA" id="ARBA00004174"/>
    </source>
</evidence>
<comment type="cofactor">
    <cofactor evidence="1 14">
        <name>heme</name>
        <dbReference type="ChEBI" id="CHEBI:30413"/>
    </cofactor>
</comment>
<dbReference type="EMBL" id="JALNTZ010000008">
    <property type="protein sequence ID" value="KAJ3642924.1"/>
    <property type="molecule type" value="Genomic_DNA"/>
</dbReference>
<evidence type="ECO:0000256" key="16">
    <source>
        <dbReference type="SAM" id="Phobius"/>
    </source>
</evidence>
<keyword evidence="7 14" id="KW-0479">Metal-binding</keyword>
<dbReference type="InterPro" id="IPR017972">
    <property type="entry name" value="Cyt_P450_CS"/>
</dbReference>
<dbReference type="PRINTS" id="PR00385">
    <property type="entry name" value="P450"/>
</dbReference>
<keyword evidence="13 16" id="KW-0472">Membrane</keyword>
<evidence type="ECO:0000256" key="2">
    <source>
        <dbReference type="ARBA" id="ARBA00003690"/>
    </source>
</evidence>
<proteinExistence type="inferred from homology"/>
<evidence type="ECO:0008006" key="19">
    <source>
        <dbReference type="Google" id="ProtNLM"/>
    </source>
</evidence>
<keyword evidence="10 15" id="KW-0560">Oxidoreductase</keyword>
<dbReference type="GO" id="GO:0005506">
    <property type="term" value="F:iron ion binding"/>
    <property type="evidence" value="ECO:0007669"/>
    <property type="project" value="InterPro"/>
</dbReference>
<keyword evidence="18" id="KW-1185">Reference proteome</keyword>
<evidence type="ECO:0000256" key="13">
    <source>
        <dbReference type="ARBA" id="ARBA00023136"/>
    </source>
</evidence>
<dbReference type="PANTHER" id="PTHR24292">
    <property type="entry name" value="CYTOCHROME P450"/>
    <property type="match status" value="1"/>
</dbReference>
<evidence type="ECO:0000256" key="12">
    <source>
        <dbReference type="ARBA" id="ARBA00023033"/>
    </source>
</evidence>
<dbReference type="InterPro" id="IPR036396">
    <property type="entry name" value="Cyt_P450_sf"/>
</dbReference>
<keyword evidence="16" id="KW-1133">Transmembrane helix</keyword>
<evidence type="ECO:0000256" key="7">
    <source>
        <dbReference type="ARBA" id="ARBA00022723"/>
    </source>
</evidence>
<keyword evidence="11 14" id="KW-0408">Iron</keyword>
<evidence type="ECO:0000256" key="9">
    <source>
        <dbReference type="ARBA" id="ARBA00022848"/>
    </source>
</evidence>
<name>A0AA38M4T8_9CUCU</name>
<dbReference type="PRINTS" id="PR00465">
    <property type="entry name" value="EP450IV"/>
</dbReference>
<dbReference type="InterPro" id="IPR001128">
    <property type="entry name" value="Cyt_P450"/>
</dbReference>
<dbReference type="PANTHER" id="PTHR24292:SF100">
    <property type="entry name" value="CYTOCHROME P450 6A16, ISOFORM B-RELATED"/>
    <property type="match status" value="1"/>
</dbReference>
<feature type="transmembrane region" description="Helical" evidence="16">
    <location>
        <begin position="6"/>
        <end position="26"/>
    </location>
</feature>
<dbReference type="CDD" id="cd11056">
    <property type="entry name" value="CYP6-like"/>
    <property type="match status" value="1"/>
</dbReference>
<evidence type="ECO:0000256" key="11">
    <source>
        <dbReference type="ARBA" id="ARBA00023004"/>
    </source>
</evidence>
<accession>A0AA38M4T8</accession>
<comment type="subcellular location">
    <subcellularLocation>
        <location evidence="4">Endoplasmic reticulum membrane</location>
        <topology evidence="4">Peripheral membrane protein</topology>
    </subcellularLocation>
    <subcellularLocation>
        <location evidence="3">Microsome membrane</location>
        <topology evidence="3">Peripheral membrane protein</topology>
    </subcellularLocation>
</comment>
<keyword evidence="8" id="KW-0256">Endoplasmic reticulum</keyword>
<comment type="similarity">
    <text evidence="5 15">Belongs to the cytochrome P450 family.</text>
</comment>
<dbReference type="InterPro" id="IPR050476">
    <property type="entry name" value="Insect_CytP450_Detox"/>
</dbReference>
<reference evidence="17" key="1">
    <citation type="journal article" date="2023" name="G3 (Bethesda)">
        <title>Whole genome assemblies of Zophobas morio and Tenebrio molitor.</title>
        <authorList>
            <person name="Kaur S."/>
            <person name="Stinson S.A."/>
            <person name="diCenzo G.C."/>
        </authorList>
    </citation>
    <scope>NUCLEOTIDE SEQUENCE</scope>
    <source>
        <strain evidence="17">QUZm001</strain>
    </source>
</reference>
<protein>
    <recommendedName>
        <fullName evidence="19">Cytochrome P450</fullName>
    </recommendedName>
</protein>
<keyword evidence="12 15" id="KW-0503">Monooxygenase</keyword>
<gene>
    <name evidence="17" type="ORF">Zmor_025671</name>
</gene>
<comment type="caution">
    <text evidence="17">The sequence shown here is derived from an EMBL/GenBank/DDBJ whole genome shotgun (WGS) entry which is preliminary data.</text>
</comment>
<evidence type="ECO:0000256" key="8">
    <source>
        <dbReference type="ARBA" id="ARBA00022824"/>
    </source>
</evidence>
<evidence type="ECO:0000256" key="14">
    <source>
        <dbReference type="PIRSR" id="PIRSR602403-1"/>
    </source>
</evidence>
<dbReference type="AlphaFoldDB" id="A0AA38M4T8"/>
<dbReference type="FunFam" id="1.10.630.10:FF:000042">
    <property type="entry name" value="Cytochrome P450"/>
    <property type="match status" value="1"/>
</dbReference>
<keyword evidence="6 14" id="KW-0349">Heme</keyword>
<dbReference type="SUPFAM" id="SSF48264">
    <property type="entry name" value="Cytochrome P450"/>
    <property type="match status" value="1"/>
</dbReference>
<comment type="function">
    <text evidence="2">May be involved in the metabolism of insect hormones and in the breakdown of synthetic insecticides.</text>
</comment>
<evidence type="ECO:0000256" key="5">
    <source>
        <dbReference type="ARBA" id="ARBA00010617"/>
    </source>
</evidence>
<evidence type="ECO:0000313" key="17">
    <source>
        <dbReference type="EMBL" id="KAJ3642924.1"/>
    </source>
</evidence>
<evidence type="ECO:0000256" key="1">
    <source>
        <dbReference type="ARBA" id="ARBA00001971"/>
    </source>
</evidence>
<organism evidence="17 18">
    <name type="scientific">Zophobas morio</name>
    <dbReference type="NCBI Taxonomy" id="2755281"/>
    <lineage>
        <taxon>Eukaryota</taxon>
        <taxon>Metazoa</taxon>
        <taxon>Ecdysozoa</taxon>
        <taxon>Arthropoda</taxon>
        <taxon>Hexapoda</taxon>
        <taxon>Insecta</taxon>
        <taxon>Pterygota</taxon>
        <taxon>Neoptera</taxon>
        <taxon>Endopterygota</taxon>
        <taxon>Coleoptera</taxon>
        <taxon>Polyphaga</taxon>
        <taxon>Cucujiformia</taxon>
        <taxon>Tenebrionidae</taxon>
        <taxon>Zophobas</taxon>
    </lineage>
</organism>
<sequence length="511" mass="59281">MFVTESLIKDLVGVVVALVVVVVAYSKWRYQYWKKKNLPYVQPTVPFGNLSNPFYKRENFGVTMFQLYKEMKGKGWKHGGIFFLTRPAYFVIEPDYVRNVMSKDFQHFVDRGFYYNEKDDPLSAHLFSIGGQKWRNLRTKLTPTFTSGKMKMMFPTVVECEGGLQKRIEEESLKNEPINIKELLARFTTDVIGSCAFGLNCDTFSDENSPFRVYGQKILTASAVETLKRLIAFNFPDIAHFLSLTVTPKDVDKFFRKMVTDTVNHREKNDVIRKDFMQLLIDLKNNKLAEEDGYKHDGKTLTLEEIAAQSVVFFVAGFETSSTTMAFALYELSKHQYIQDKVRHEINTVLAKHDNKITYEAIQEMKYMDQVIDETLRKYPPVSFLTRECVRDYKHPDDDIVIEKGTTVVIPTLGLHYDEDYFPDAEKFDPERFSEENKNSRHRYVYIPFGEGPRMCIGMRFGIMQSKVGLAALLRSHIFTLNAKTQEPFEWRADSFVLAVEGDIWLNAQKV</sequence>
<evidence type="ECO:0000256" key="4">
    <source>
        <dbReference type="ARBA" id="ARBA00004406"/>
    </source>
</evidence>
<evidence type="ECO:0000256" key="10">
    <source>
        <dbReference type="ARBA" id="ARBA00023002"/>
    </source>
</evidence>
<dbReference type="Gene3D" id="1.10.630.10">
    <property type="entry name" value="Cytochrome P450"/>
    <property type="match status" value="1"/>
</dbReference>
<evidence type="ECO:0000256" key="15">
    <source>
        <dbReference type="RuleBase" id="RU000461"/>
    </source>
</evidence>
<dbReference type="GO" id="GO:0016705">
    <property type="term" value="F:oxidoreductase activity, acting on paired donors, with incorporation or reduction of molecular oxygen"/>
    <property type="evidence" value="ECO:0007669"/>
    <property type="project" value="InterPro"/>
</dbReference>
<keyword evidence="16" id="KW-0812">Transmembrane</keyword>
<evidence type="ECO:0000256" key="6">
    <source>
        <dbReference type="ARBA" id="ARBA00022617"/>
    </source>
</evidence>